<feature type="transmembrane region" description="Helical" evidence="1">
    <location>
        <begin position="229"/>
        <end position="250"/>
    </location>
</feature>
<evidence type="ECO:0000313" key="4">
    <source>
        <dbReference type="Proteomes" id="UP000007726"/>
    </source>
</evidence>
<evidence type="ECO:0000313" key="3">
    <source>
        <dbReference type="EMBL" id="ACL21436.1"/>
    </source>
</evidence>
<sequence length="441" mass="46642">MVTSIPSISLLLGAFFVAAIVIAFVKKVNIGVLGLAFAVLLGLLTDLKWKDLPGAFPTTVVLTIFSVTLFFGFFAENGTIQYLANKFLWKFRNTPKLIPFAFYLLGILLAALGGCDMVVFTAAVAFPVGKSIGMKGQHVGVCAMLGSMAGSFLPWSLHGSTAKAIIETMNDGKWAHVANTISWGTFFSAFAIYLVIILIYYFVFKGHKLSGQAEMEEPAAATPIQKKSLVIILGAFFLIVVVPVLTKMIGGSFLTTINRFSSVAPVCIVGAVVNMLMNIGDDKAVLKKRIPWNTLAMLWGMGILLGLGATLGVNKYLGELAEHIPTGMVLVSFLLIAGGLSLFSSSLSVVYPLLLPIAGVVAPNLGLNPVAIMAAIIIGSATTAMSPLSTAGGLLLSSCPDEVYDNSMMFNNMFIMAVITMALLAVAGAVGMIGLWGTLHL</sequence>
<gene>
    <name evidence="3" type="ordered locus">Dhaf_3418</name>
</gene>
<feature type="transmembrane region" description="Helical" evidence="1">
    <location>
        <begin position="177"/>
        <end position="203"/>
    </location>
</feature>
<feature type="transmembrane region" description="Helical" evidence="1">
    <location>
        <begin position="7"/>
        <end position="24"/>
    </location>
</feature>
<feature type="transmembrane region" description="Helical" evidence="1">
    <location>
        <begin position="414"/>
        <end position="439"/>
    </location>
</feature>
<protein>
    <submittedName>
        <fullName evidence="3">Dicarboxylate carrier MatC domain protein</fullName>
    </submittedName>
</protein>
<dbReference type="AlphaFoldDB" id="B8FPK4"/>
<keyword evidence="1" id="KW-0472">Membrane</keyword>
<dbReference type="KEGG" id="dhd:Dhaf_3418"/>
<accession>B8FPK4</accession>
<reference evidence="3 4" key="1">
    <citation type="journal article" date="2012" name="BMC Microbiol.">
        <title>Genome sequence of Desulfitobacterium hafniense DCB-2, a Gram-positive anaerobe capable of dehalogenation and metal reduction.</title>
        <authorList>
            <person name="Kim S.H."/>
            <person name="Harzman C."/>
            <person name="Davis J.K."/>
            <person name="Hutcheson R."/>
            <person name="Broderick J.B."/>
            <person name="Marsh T.L."/>
            <person name="Tiedje J.M."/>
        </authorList>
    </citation>
    <scope>NUCLEOTIDE SEQUENCE [LARGE SCALE GENOMIC DNA]</scope>
    <source>
        <strain evidence="4">DSM 10664 / DCB-2</strain>
    </source>
</reference>
<dbReference type="Pfam" id="PF07158">
    <property type="entry name" value="MatC_N"/>
    <property type="match status" value="1"/>
</dbReference>
<name>B8FPK4_DESHD</name>
<feature type="transmembrane region" description="Helical" evidence="1">
    <location>
        <begin position="100"/>
        <end position="126"/>
    </location>
</feature>
<keyword evidence="1" id="KW-1133">Transmembrane helix</keyword>
<dbReference type="HOGENOM" id="CLU_052316_0_0_9"/>
<feature type="transmembrane region" description="Helical" evidence="1">
    <location>
        <begin position="292"/>
        <end position="313"/>
    </location>
</feature>
<feature type="transmembrane region" description="Helical" evidence="1">
    <location>
        <begin position="59"/>
        <end position="80"/>
    </location>
</feature>
<dbReference type="InterPro" id="IPR009827">
    <property type="entry name" value="MatC_N"/>
</dbReference>
<keyword evidence="1" id="KW-0812">Transmembrane</keyword>
<dbReference type="Proteomes" id="UP000007726">
    <property type="component" value="Chromosome"/>
</dbReference>
<evidence type="ECO:0000256" key="1">
    <source>
        <dbReference type="SAM" id="Phobius"/>
    </source>
</evidence>
<feature type="transmembrane region" description="Helical" evidence="1">
    <location>
        <begin position="370"/>
        <end position="394"/>
    </location>
</feature>
<dbReference type="EMBL" id="CP001336">
    <property type="protein sequence ID" value="ACL21436.1"/>
    <property type="molecule type" value="Genomic_DNA"/>
</dbReference>
<dbReference type="RefSeq" id="WP_015944596.1">
    <property type="nucleotide sequence ID" value="NC_011830.1"/>
</dbReference>
<evidence type="ECO:0000259" key="2">
    <source>
        <dbReference type="Pfam" id="PF07158"/>
    </source>
</evidence>
<feature type="transmembrane region" description="Helical" evidence="1">
    <location>
        <begin position="30"/>
        <end position="47"/>
    </location>
</feature>
<organism evidence="3 4">
    <name type="scientific">Desulfitobacterium hafniense (strain DSM 10664 / DCB-2)</name>
    <dbReference type="NCBI Taxonomy" id="272564"/>
    <lineage>
        <taxon>Bacteria</taxon>
        <taxon>Bacillati</taxon>
        <taxon>Bacillota</taxon>
        <taxon>Clostridia</taxon>
        <taxon>Eubacteriales</taxon>
        <taxon>Desulfitobacteriaceae</taxon>
        <taxon>Desulfitobacterium</taxon>
    </lineage>
</organism>
<feature type="transmembrane region" description="Helical" evidence="1">
    <location>
        <begin position="333"/>
        <end position="358"/>
    </location>
</feature>
<feature type="transmembrane region" description="Helical" evidence="1">
    <location>
        <begin position="262"/>
        <end position="280"/>
    </location>
</feature>
<feature type="domain" description="Dicarboxylate carrier MatC N-terminal" evidence="2">
    <location>
        <begin position="14"/>
        <end position="134"/>
    </location>
</feature>
<proteinExistence type="predicted"/>
<feature type="transmembrane region" description="Helical" evidence="1">
    <location>
        <begin position="138"/>
        <end position="157"/>
    </location>
</feature>